<dbReference type="HOGENOM" id="CLU_330093_0_0_1"/>
<proteinExistence type="predicted"/>
<dbReference type="AlphaFoldDB" id="G3J2J4"/>
<dbReference type="Proteomes" id="UP000001610">
    <property type="component" value="Unassembled WGS sequence"/>
</dbReference>
<dbReference type="InParanoid" id="G3J2J4"/>
<feature type="compositionally biased region" description="Acidic residues" evidence="1">
    <location>
        <begin position="634"/>
        <end position="655"/>
    </location>
</feature>
<evidence type="ECO:0000313" key="3">
    <source>
        <dbReference type="Proteomes" id="UP000001610"/>
    </source>
</evidence>
<dbReference type="KEGG" id="cmt:CCM_00184"/>
<evidence type="ECO:0000256" key="1">
    <source>
        <dbReference type="SAM" id="MobiDB-lite"/>
    </source>
</evidence>
<name>G3J2J4_CORMM</name>
<feature type="compositionally biased region" description="Polar residues" evidence="1">
    <location>
        <begin position="319"/>
        <end position="330"/>
    </location>
</feature>
<protein>
    <submittedName>
        <fullName evidence="2">Uncharacterized protein</fullName>
    </submittedName>
</protein>
<dbReference type="GeneID" id="18162219"/>
<feature type="region of interest" description="Disordered" evidence="1">
    <location>
        <begin position="295"/>
        <end position="422"/>
    </location>
</feature>
<dbReference type="EMBL" id="JH126399">
    <property type="protein sequence ID" value="EGX95530.1"/>
    <property type="molecule type" value="Genomic_DNA"/>
</dbReference>
<reference evidence="2 3" key="1">
    <citation type="journal article" date="2011" name="Genome Biol.">
        <title>Genome sequence of the insect pathogenic fungus Cordyceps militaris, a valued traditional Chinese medicine.</title>
        <authorList>
            <person name="Zheng P."/>
            <person name="Xia Y."/>
            <person name="Xiao G."/>
            <person name="Xiong C."/>
            <person name="Hu X."/>
            <person name="Zhang S."/>
            <person name="Zheng H."/>
            <person name="Huang Y."/>
            <person name="Zhou Y."/>
            <person name="Wang S."/>
            <person name="Zhao G.P."/>
            <person name="Liu X."/>
            <person name="St Leger R.J."/>
            <person name="Wang C."/>
        </authorList>
    </citation>
    <scope>NUCLEOTIDE SEQUENCE [LARGE SCALE GENOMIC DNA]</scope>
    <source>
        <strain evidence="2 3">CM01</strain>
    </source>
</reference>
<keyword evidence="3" id="KW-1185">Reference proteome</keyword>
<sequence length="869" mass="91994">MPRCNQQSPLRVGNSRLHGLLQVKVKVRPVQAVDGNKTSAARVLGHIVLGARSGPNLRLGSHLALEVIRATASLLVQGRSLGRAVSTAEVGNAEDGLPVSSALAGLGLGRTVPEASSGQSTLRPAVLDMRKVPVHGTRGSVAVQLVAHVNQRLGGSDINVVHRGKVKDNGLENWPGVVDGLLQGITWRRVVPGTILSRIVSQLNRIKQRATTYANFADKCNIGSASLLENGRREVVQVARRVGVVEAFGEAVHVDTRIRALKIDSRVGAVFVVKWQETSSERLFGISNEGVLSTQAGHGAVRRRGDSADAGNAKEATAAQEQAPNNNSKGNADCGVNAILNGGEDGHQDTGEENDNFERRDTPELQNHLGRSNDVADSVDDDTSQRSVGNVVEDGRQSVDGEKDNNGSDDTGKGRAYTGLGFDGCAGEGSGSRVGSEKRSKQVAHTDGDKFLRWVDDIVVDTAKRLGNGNMLNEHDNDGGRKFRSKGADDFRTILEWSVMHKPLALTSGNILDERKLEVLLVAGNIDGGTNGSVEENDKCSAQGRDEEEGLGPVRLLLGHVGAEATNQVEHEKRGQAQGRINVGMRQPLEGVDDDAVGGVAGVDLGDAHELGDLAGDDVDAGARHEGANGGQGDDLDDPAEAGESHEEDDGAADDGEGRGDNVTLDVRQDILGVENNVSGYLGHDGDGLRASYTNGDVLGGGKEPVNQDTHEGRVETIFDGELGKQGVGHTLRDDDGADGDACDFLVRRTSNKVTNKPSDVVFANPLDKGKQVVYVEANSPPRGCDFLEKLGHGRLALDEEIGVGEGGDIIVGIAVLRVERALEARFDAGHGSNYSQVGNAAAKEVYRLVTSKKKKKKQEPLQRLEAGK</sequence>
<accession>G3J2J4</accession>
<gene>
    <name evidence="2" type="ORF">CCM_00184</name>
</gene>
<feature type="region of interest" description="Disordered" evidence="1">
    <location>
        <begin position="611"/>
        <end position="662"/>
    </location>
</feature>
<evidence type="ECO:0000313" key="2">
    <source>
        <dbReference type="EMBL" id="EGX95530.1"/>
    </source>
</evidence>
<feature type="compositionally biased region" description="Basic and acidic residues" evidence="1">
    <location>
        <begin position="393"/>
        <end position="413"/>
    </location>
</feature>
<organism evidence="2 3">
    <name type="scientific">Cordyceps militaris (strain CM01)</name>
    <name type="common">Caterpillar fungus</name>
    <dbReference type="NCBI Taxonomy" id="983644"/>
    <lineage>
        <taxon>Eukaryota</taxon>
        <taxon>Fungi</taxon>
        <taxon>Dikarya</taxon>
        <taxon>Ascomycota</taxon>
        <taxon>Pezizomycotina</taxon>
        <taxon>Sordariomycetes</taxon>
        <taxon>Hypocreomycetidae</taxon>
        <taxon>Hypocreales</taxon>
        <taxon>Cordycipitaceae</taxon>
        <taxon>Cordyceps</taxon>
    </lineage>
</organism>
<dbReference type="VEuPathDB" id="FungiDB:CCM_00184"/>
<dbReference type="RefSeq" id="XP_006665407.1">
    <property type="nucleotide sequence ID" value="XM_006665344.1"/>
</dbReference>
<feature type="compositionally biased region" description="Basic and acidic residues" evidence="1">
    <location>
        <begin position="344"/>
        <end position="363"/>
    </location>
</feature>